<dbReference type="STRING" id="906689.A0A2I0W5I6"/>
<dbReference type="InterPro" id="IPR044965">
    <property type="entry name" value="Glyco_hydro_17_plant"/>
</dbReference>
<dbReference type="PROSITE" id="PS00587">
    <property type="entry name" value="GLYCOSYL_HYDROL_F17"/>
    <property type="match status" value="1"/>
</dbReference>
<reference evidence="6 7" key="1">
    <citation type="journal article" date="2016" name="Sci. Rep.">
        <title>The Dendrobium catenatum Lindl. genome sequence provides insights into polysaccharide synthase, floral development and adaptive evolution.</title>
        <authorList>
            <person name="Zhang G.Q."/>
            <person name="Xu Q."/>
            <person name="Bian C."/>
            <person name="Tsai W.C."/>
            <person name="Yeh C.M."/>
            <person name="Liu K.W."/>
            <person name="Yoshida K."/>
            <person name="Zhang L.S."/>
            <person name="Chang S.B."/>
            <person name="Chen F."/>
            <person name="Shi Y."/>
            <person name="Su Y.Y."/>
            <person name="Zhang Y.Q."/>
            <person name="Chen L.J."/>
            <person name="Yin Y."/>
            <person name="Lin M."/>
            <person name="Huang H."/>
            <person name="Deng H."/>
            <person name="Wang Z.W."/>
            <person name="Zhu S.L."/>
            <person name="Zhao X."/>
            <person name="Deng C."/>
            <person name="Niu S.C."/>
            <person name="Huang J."/>
            <person name="Wang M."/>
            <person name="Liu G.H."/>
            <person name="Yang H.J."/>
            <person name="Xiao X.J."/>
            <person name="Hsiao Y.Y."/>
            <person name="Wu W.L."/>
            <person name="Chen Y.Y."/>
            <person name="Mitsuda N."/>
            <person name="Ohme-Takagi M."/>
            <person name="Luo Y.B."/>
            <person name="Van de Peer Y."/>
            <person name="Liu Z.J."/>
        </authorList>
    </citation>
    <scope>NUCLEOTIDE SEQUENCE [LARGE SCALE GENOMIC DNA]</scope>
    <source>
        <tissue evidence="6">The whole plant</tissue>
    </source>
</reference>
<dbReference type="SUPFAM" id="SSF51445">
    <property type="entry name" value="(Trans)glycosidases"/>
    <property type="match status" value="1"/>
</dbReference>
<evidence type="ECO:0000313" key="7">
    <source>
        <dbReference type="Proteomes" id="UP000233837"/>
    </source>
</evidence>
<evidence type="ECO:0000256" key="3">
    <source>
        <dbReference type="ARBA" id="ARBA00023295"/>
    </source>
</evidence>
<keyword evidence="3 5" id="KW-0326">Glycosidase</keyword>
<dbReference type="GO" id="GO:0005975">
    <property type="term" value="P:carbohydrate metabolic process"/>
    <property type="evidence" value="ECO:0007669"/>
    <property type="project" value="InterPro"/>
</dbReference>
<reference evidence="6 7" key="2">
    <citation type="journal article" date="2017" name="Nature">
        <title>The Apostasia genome and the evolution of orchids.</title>
        <authorList>
            <person name="Zhang G.Q."/>
            <person name="Liu K.W."/>
            <person name="Li Z."/>
            <person name="Lohaus R."/>
            <person name="Hsiao Y.Y."/>
            <person name="Niu S.C."/>
            <person name="Wang J.Y."/>
            <person name="Lin Y.C."/>
            <person name="Xu Q."/>
            <person name="Chen L.J."/>
            <person name="Yoshida K."/>
            <person name="Fujiwara S."/>
            <person name="Wang Z.W."/>
            <person name="Zhang Y.Q."/>
            <person name="Mitsuda N."/>
            <person name="Wang M."/>
            <person name="Liu G.H."/>
            <person name="Pecoraro L."/>
            <person name="Huang H.X."/>
            <person name="Xiao X.J."/>
            <person name="Lin M."/>
            <person name="Wu X.Y."/>
            <person name="Wu W.L."/>
            <person name="Chen Y.Y."/>
            <person name="Chang S.B."/>
            <person name="Sakamoto S."/>
            <person name="Ohme-Takagi M."/>
            <person name="Yagi M."/>
            <person name="Zeng S.J."/>
            <person name="Shen C.Y."/>
            <person name="Yeh C.M."/>
            <person name="Luo Y.B."/>
            <person name="Tsai W.C."/>
            <person name="Van de Peer Y."/>
            <person name="Liu Z.J."/>
        </authorList>
    </citation>
    <scope>NUCLEOTIDE SEQUENCE [LARGE SCALE GENOMIC DNA]</scope>
    <source>
        <tissue evidence="6">The whole plant</tissue>
    </source>
</reference>
<proteinExistence type="inferred from homology"/>
<dbReference type="Pfam" id="PF00332">
    <property type="entry name" value="Glyco_hydro_17"/>
    <property type="match status" value="1"/>
</dbReference>
<evidence type="ECO:0000256" key="2">
    <source>
        <dbReference type="ARBA" id="ARBA00022801"/>
    </source>
</evidence>
<sequence>MGPILQFFANNGALLLVNVYAYFAYAGDPANIRLDYALFAASEPVVIDVQFNYSNMFDAIVDSVYYAMENIGGHEVGIVVSETGWPSDGGTATTIDNAQTYITKLIKHVGQGTPKRPGSLETYIFAMFNENQKPAGVEQHWGLFYPQKTPVFPIIFPK</sequence>
<name>A0A2I0W5I6_9ASPA</name>
<dbReference type="InterPro" id="IPR000490">
    <property type="entry name" value="Glyco_hydro_17"/>
</dbReference>
<evidence type="ECO:0000313" key="6">
    <source>
        <dbReference type="EMBL" id="PKU70928.1"/>
    </source>
</evidence>
<dbReference type="AlphaFoldDB" id="A0A2I0W5I6"/>
<keyword evidence="2 5" id="KW-0378">Hydrolase</keyword>
<evidence type="ECO:0000256" key="1">
    <source>
        <dbReference type="ARBA" id="ARBA00008773"/>
    </source>
</evidence>
<dbReference type="EMBL" id="KZ502904">
    <property type="protein sequence ID" value="PKU70928.1"/>
    <property type="molecule type" value="Genomic_DNA"/>
</dbReference>
<dbReference type="OrthoDB" id="1930366at2759"/>
<organism evidence="6 7">
    <name type="scientific">Dendrobium catenatum</name>
    <dbReference type="NCBI Taxonomy" id="906689"/>
    <lineage>
        <taxon>Eukaryota</taxon>
        <taxon>Viridiplantae</taxon>
        <taxon>Streptophyta</taxon>
        <taxon>Embryophyta</taxon>
        <taxon>Tracheophyta</taxon>
        <taxon>Spermatophyta</taxon>
        <taxon>Magnoliopsida</taxon>
        <taxon>Liliopsida</taxon>
        <taxon>Asparagales</taxon>
        <taxon>Orchidaceae</taxon>
        <taxon>Epidendroideae</taxon>
        <taxon>Malaxideae</taxon>
        <taxon>Dendrobiinae</taxon>
        <taxon>Dendrobium</taxon>
    </lineage>
</organism>
<dbReference type="Gene3D" id="3.20.20.80">
    <property type="entry name" value="Glycosidases"/>
    <property type="match status" value="1"/>
</dbReference>
<accession>A0A2I0W5I6</accession>
<comment type="similarity">
    <text evidence="1 4">Belongs to the glycosyl hydrolase 17 family.</text>
</comment>
<dbReference type="GO" id="GO:0004553">
    <property type="term" value="F:hydrolase activity, hydrolyzing O-glycosyl compounds"/>
    <property type="evidence" value="ECO:0007669"/>
    <property type="project" value="InterPro"/>
</dbReference>
<dbReference type="Proteomes" id="UP000233837">
    <property type="component" value="Unassembled WGS sequence"/>
</dbReference>
<dbReference type="PANTHER" id="PTHR32227">
    <property type="entry name" value="GLUCAN ENDO-1,3-BETA-GLUCOSIDASE BG1-RELATED-RELATED"/>
    <property type="match status" value="1"/>
</dbReference>
<protein>
    <submittedName>
        <fullName evidence="6">Glucan endo-1,3-beta-glucosidase, basic isoform</fullName>
    </submittedName>
</protein>
<keyword evidence="7" id="KW-1185">Reference proteome</keyword>
<evidence type="ECO:0000256" key="4">
    <source>
        <dbReference type="RuleBase" id="RU004335"/>
    </source>
</evidence>
<dbReference type="InterPro" id="IPR017853">
    <property type="entry name" value="GH"/>
</dbReference>
<gene>
    <name evidence="6" type="primary">GNS1</name>
    <name evidence="6" type="ORF">MA16_Dca021258</name>
</gene>
<evidence type="ECO:0000256" key="5">
    <source>
        <dbReference type="RuleBase" id="RU004336"/>
    </source>
</evidence>